<dbReference type="OrthoDB" id="3919501at2759"/>
<evidence type="ECO:0000313" key="3">
    <source>
        <dbReference type="Proteomes" id="UP000490939"/>
    </source>
</evidence>
<dbReference type="Proteomes" id="UP000490939">
    <property type="component" value="Unassembled WGS sequence"/>
</dbReference>
<name>A0A8H3VS95_VENIN</name>
<organism evidence="2 3">
    <name type="scientific">Venturia inaequalis</name>
    <name type="common">Apple scab fungus</name>
    <dbReference type="NCBI Taxonomy" id="5025"/>
    <lineage>
        <taxon>Eukaryota</taxon>
        <taxon>Fungi</taxon>
        <taxon>Dikarya</taxon>
        <taxon>Ascomycota</taxon>
        <taxon>Pezizomycotina</taxon>
        <taxon>Dothideomycetes</taxon>
        <taxon>Pleosporomycetidae</taxon>
        <taxon>Venturiales</taxon>
        <taxon>Venturiaceae</taxon>
        <taxon>Venturia</taxon>
    </lineage>
</organism>
<gene>
    <name evidence="2" type="ORF">EG327_008248</name>
</gene>
<evidence type="ECO:0000256" key="1">
    <source>
        <dbReference type="SAM" id="MobiDB-lite"/>
    </source>
</evidence>
<dbReference type="EMBL" id="WNWR01000051">
    <property type="protein sequence ID" value="KAE9992647.1"/>
    <property type="molecule type" value="Genomic_DNA"/>
</dbReference>
<feature type="region of interest" description="Disordered" evidence="1">
    <location>
        <begin position="1"/>
        <end position="53"/>
    </location>
</feature>
<accession>A0A8H3VS95</accession>
<keyword evidence="3" id="KW-1185">Reference proteome</keyword>
<comment type="caution">
    <text evidence="2">The sequence shown here is derived from an EMBL/GenBank/DDBJ whole genome shotgun (WGS) entry which is preliminary data.</text>
</comment>
<proteinExistence type="predicted"/>
<sequence length="325" mass="37863">MRSRSPEPAKTSTSTTPNFKKRNFDDIEPEVKSSKPTKHCRITRSHQQDVGSPSRLEALPSELQHEIYKNLFQGIEEKVEEEPIRVARPWPLNPPVKLKDKPTSKLSNVTAILRASKKTNLEAVQAFNDTVARPINLWRSDLRRVISPSDQRVTRAQFTANDELQATLKHRHIIINVQLEFEEDRTCLRNFRQLLNLSRRHTVTLNLNLGFIDSHGPFHENGLVFKREDEEMKDLVSELLSWKAPRSTLKMRYTTGCICGGNGRFPSIKQALEHLGEETKAKEIPLMRLEDFPRDWPRWEVQGHRNGRWDWPRRRVVRRMSIDSV</sequence>
<feature type="compositionally biased region" description="Basic residues" evidence="1">
    <location>
        <begin position="35"/>
        <end position="44"/>
    </location>
</feature>
<feature type="compositionally biased region" description="Basic and acidic residues" evidence="1">
    <location>
        <begin position="22"/>
        <end position="33"/>
    </location>
</feature>
<evidence type="ECO:0000313" key="2">
    <source>
        <dbReference type="EMBL" id="KAE9992647.1"/>
    </source>
</evidence>
<dbReference type="AlphaFoldDB" id="A0A8H3VS95"/>
<protein>
    <submittedName>
        <fullName evidence="2">Uncharacterized protein</fullName>
    </submittedName>
</protein>
<reference evidence="2 3" key="1">
    <citation type="submission" date="2019-07" db="EMBL/GenBank/DDBJ databases">
        <title>Venturia inaequalis Genome Resource.</title>
        <authorList>
            <person name="Lichtner F.J."/>
        </authorList>
    </citation>
    <scope>NUCLEOTIDE SEQUENCE [LARGE SCALE GENOMIC DNA]</scope>
    <source>
        <strain evidence="2 3">DMI_063113</strain>
    </source>
</reference>